<evidence type="ECO:0000313" key="2">
    <source>
        <dbReference type="Proteomes" id="UP000814033"/>
    </source>
</evidence>
<reference evidence="1" key="2">
    <citation type="journal article" date="2022" name="New Phytol.">
        <title>Evolutionary transition to the ectomycorrhizal habit in the genomes of a hyperdiverse lineage of mushroom-forming fungi.</title>
        <authorList>
            <person name="Looney B."/>
            <person name="Miyauchi S."/>
            <person name="Morin E."/>
            <person name="Drula E."/>
            <person name="Courty P.E."/>
            <person name="Kohler A."/>
            <person name="Kuo A."/>
            <person name="LaButti K."/>
            <person name="Pangilinan J."/>
            <person name="Lipzen A."/>
            <person name="Riley R."/>
            <person name="Andreopoulos W."/>
            <person name="He G."/>
            <person name="Johnson J."/>
            <person name="Nolan M."/>
            <person name="Tritt A."/>
            <person name="Barry K.W."/>
            <person name="Grigoriev I.V."/>
            <person name="Nagy L.G."/>
            <person name="Hibbett D."/>
            <person name="Henrissat B."/>
            <person name="Matheny P.B."/>
            <person name="Labbe J."/>
            <person name="Martin F.M."/>
        </authorList>
    </citation>
    <scope>NUCLEOTIDE SEQUENCE</scope>
    <source>
        <strain evidence="1">FP105234-sp</strain>
    </source>
</reference>
<feature type="non-terminal residue" evidence="1">
    <location>
        <position position="237"/>
    </location>
</feature>
<comment type="caution">
    <text evidence="1">The sequence shown here is derived from an EMBL/GenBank/DDBJ whole genome shotgun (WGS) entry which is preliminary data.</text>
</comment>
<keyword evidence="2" id="KW-1185">Reference proteome</keyword>
<proteinExistence type="predicted"/>
<protein>
    <submittedName>
        <fullName evidence="1">Uncharacterized protein</fullName>
    </submittedName>
</protein>
<dbReference type="Proteomes" id="UP000814033">
    <property type="component" value="Unassembled WGS sequence"/>
</dbReference>
<feature type="non-terminal residue" evidence="1">
    <location>
        <position position="1"/>
    </location>
</feature>
<accession>A0ACB8S261</accession>
<reference evidence="1" key="1">
    <citation type="submission" date="2021-02" db="EMBL/GenBank/DDBJ databases">
        <authorList>
            <consortium name="DOE Joint Genome Institute"/>
            <person name="Ahrendt S."/>
            <person name="Looney B.P."/>
            <person name="Miyauchi S."/>
            <person name="Morin E."/>
            <person name="Drula E."/>
            <person name="Courty P.E."/>
            <person name="Chicoki N."/>
            <person name="Fauchery L."/>
            <person name="Kohler A."/>
            <person name="Kuo A."/>
            <person name="Labutti K."/>
            <person name="Pangilinan J."/>
            <person name="Lipzen A."/>
            <person name="Riley R."/>
            <person name="Andreopoulos W."/>
            <person name="He G."/>
            <person name="Johnson J."/>
            <person name="Barry K.W."/>
            <person name="Grigoriev I.V."/>
            <person name="Nagy L."/>
            <person name="Hibbett D."/>
            <person name="Henrissat B."/>
            <person name="Matheny P.B."/>
            <person name="Labbe J."/>
            <person name="Martin F."/>
        </authorList>
    </citation>
    <scope>NUCLEOTIDE SEQUENCE</scope>
    <source>
        <strain evidence="1">FP105234-sp</strain>
    </source>
</reference>
<name>A0ACB8S261_9AGAM</name>
<organism evidence="1 2">
    <name type="scientific">Auriscalpium vulgare</name>
    <dbReference type="NCBI Taxonomy" id="40419"/>
    <lineage>
        <taxon>Eukaryota</taxon>
        <taxon>Fungi</taxon>
        <taxon>Dikarya</taxon>
        <taxon>Basidiomycota</taxon>
        <taxon>Agaricomycotina</taxon>
        <taxon>Agaricomycetes</taxon>
        <taxon>Russulales</taxon>
        <taxon>Auriscalpiaceae</taxon>
        <taxon>Auriscalpium</taxon>
    </lineage>
</organism>
<gene>
    <name evidence="1" type="ORF">FA95DRAFT_1468191</name>
</gene>
<sequence>WPLYFQEAQKRDSKLIKNMQEDTNSILIFAGLFSAVVAAFIVESYKLLRLDTGGATVALLSQISQQLANASSDASAASFVPVMVDPSAFHTPLASLRVNVLWFVSLILSLSYALGATLIQHWARRYRRITDRIGQRGQTPKQGRMYAYVLTGSKTFRMENTVEGLPALLHISFVLFFAGMVEFMFPINRTIAIIILALVCVGAFVYLGFTFVPSIYPNSPYATPLTTIWHEIYKTAI</sequence>
<evidence type="ECO:0000313" key="1">
    <source>
        <dbReference type="EMBL" id="KAI0049951.1"/>
    </source>
</evidence>
<dbReference type="EMBL" id="MU275867">
    <property type="protein sequence ID" value="KAI0049951.1"/>
    <property type="molecule type" value="Genomic_DNA"/>
</dbReference>